<proteinExistence type="predicted"/>
<dbReference type="Proteomes" id="UP000540989">
    <property type="component" value="Unassembled WGS sequence"/>
</dbReference>
<evidence type="ECO:0000313" key="2">
    <source>
        <dbReference type="Proteomes" id="UP000540989"/>
    </source>
</evidence>
<sequence length="77" mass="8441">MGLESLVCFLFFVFLTFFICQQAVAPGALFVSSSLRFAGFVLEETSSRLGPDLADSFAISDPVFPFRFQLPSPPLSL</sequence>
<protein>
    <submittedName>
        <fullName evidence="1">Uncharacterized protein</fullName>
    </submittedName>
</protein>
<gene>
    <name evidence="1" type="ORF">HDF16_003528</name>
</gene>
<name>A0A7W7ZFU0_9BACT</name>
<comment type="caution">
    <text evidence="1">The sequence shown here is derived from an EMBL/GenBank/DDBJ whole genome shotgun (WGS) entry which is preliminary data.</text>
</comment>
<evidence type="ECO:0000313" key="1">
    <source>
        <dbReference type="EMBL" id="MBB5058814.1"/>
    </source>
</evidence>
<organism evidence="1 2">
    <name type="scientific">Granulicella aggregans</name>
    <dbReference type="NCBI Taxonomy" id="474949"/>
    <lineage>
        <taxon>Bacteria</taxon>
        <taxon>Pseudomonadati</taxon>
        <taxon>Acidobacteriota</taxon>
        <taxon>Terriglobia</taxon>
        <taxon>Terriglobales</taxon>
        <taxon>Acidobacteriaceae</taxon>
        <taxon>Granulicella</taxon>
    </lineage>
</organism>
<accession>A0A7W7ZFU0</accession>
<dbReference type="EMBL" id="JACHIP010000004">
    <property type="protein sequence ID" value="MBB5058814.1"/>
    <property type="molecule type" value="Genomic_DNA"/>
</dbReference>
<dbReference type="AlphaFoldDB" id="A0A7W7ZFU0"/>
<keyword evidence="2" id="KW-1185">Reference proteome</keyword>
<reference evidence="1 2" key="1">
    <citation type="submission" date="2020-08" db="EMBL/GenBank/DDBJ databases">
        <title>Genomic Encyclopedia of Type Strains, Phase IV (KMG-V): Genome sequencing to study the core and pangenomes of soil and plant-associated prokaryotes.</title>
        <authorList>
            <person name="Whitman W."/>
        </authorList>
    </citation>
    <scope>NUCLEOTIDE SEQUENCE [LARGE SCALE GENOMIC DNA]</scope>
    <source>
        <strain evidence="1 2">M8UP14</strain>
    </source>
</reference>